<dbReference type="Proteomes" id="UP000199259">
    <property type="component" value="Unassembled WGS sequence"/>
</dbReference>
<dbReference type="PANTHER" id="PTHR39964:SF2">
    <property type="entry name" value="UPF0292 PROTEIN MJ1624"/>
    <property type="match status" value="1"/>
</dbReference>
<dbReference type="Gene3D" id="3.40.1360.10">
    <property type="match status" value="1"/>
</dbReference>
<keyword evidence="4" id="KW-1185">Reference proteome</keyword>
<dbReference type="InterPro" id="IPR022972">
    <property type="entry name" value="UPF0292"/>
</dbReference>
<comment type="caution">
    <text evidence="3">The sequence shown here is derived from an EMBL/GenBank/DDBJ whole genome shotgun (WGS) entry which is preliminary data.</text>
</comment>
<comment type="similarity">
    <text evidence="1">Belongs to the UPF0292 family.</text>
</comment>
<gene>
    <name evidence="3" type="ORF">SAMN04488589_0695</name>
</gene>
<evidence type="ECO:0000313" key="3">
    <source>
        <dbReference type="EMBL" id="SDF49595.1"/>
    </source>
</evidence>
<sequence length="155" mass="17735">MRPRKPGSKRYLKAPLIVYENRMEQMDNLLDELQDFVDKGSIIVVEGKRDVIALKSLGFHAEFRLATHYSIVNFCEDLAKNGKEIVILTDWDRRGNILADKLVKNLHSLGVNPDTRIRELIVSLVQKEIKDIESLPGYVEKLRKITKGTDTTDSL</sequence>
<keyword evidence="3" id="KW-0540">Nuclease</keyword>
<dbReference type="NCBIfam" id="NF003091">
    <property type="entry name" value="PRK04017.1-2"/>
    <property type="match status" value="1"/>
</dbReference>
<accession>A0A7Z7AV29</accession>
<dbReference type="InterPro" id="IPR006171">
    <property type="entry name" value="TOPRIM_dom"/>
</dbReference>
<dbReference type="OrthoDB" id="56459at2157"/>
<dbReference type="GO" id="GO:0004519">
    <property type="term" value="F:endonuclease activity"/>
    <property type="evidence" value="ECO:0007669"/>
    <property type="project" value="UniProtKB-KW"/>
</dbReference>
<dbReference type="Pfam" id="PF01751">
    <property type="entry name" value="Toprim"/>
    <property type="match status" value="1"/>
</dbReference>
<protein>
    <recommendedName>
        <fullName evidence="1">UPF0292 protein SAMN04488589_0695</fullName>
    </recommendedName>
</protein>
<dbReference type="AlphaFoldDB" id="A0A7Z7AV29"/>
<dbReference type="SUPFAM" id="SSF110455">
    <property type="entry name" value="Toprim domain"/>
    <property type="match status" value="1"/>
</dbReference>
<dbReference type="RefSeq" id="WP_091708730.1">
    <property type="nucleotide sequence ID" value="NZ_FNCA01000002.1"/>
</dbReference>
<evidence type="ECO:0000313" key="4">
    <source>
        <dbReference type="Proteomes" id="UP000199259"/>
    </source>
</evidence>
<proteinExistence type="inferred from homology"/>
<dbReference type="EMBL" id="FNCA01000002">
    <property type="protein sequence ID" value="SDF49595.1"/>
    <property type="molecule type" value="Genomic_DNA"/>
</dbReference>
<dbReference type="HAMAP" id="MF_01095">
    <property type="entry name" value="UPF0292"/>
    <property type="match status" value="1"/>
</dbReference>
<keyword evidence="3" id="KW-0378">Hydrolase</keyword>
<organism evidence="3 4">
    <name type="scientific">Methanolobus vulcani</name>
    <dbReference type="NCBI Taxonomy" id="38026"/>
    <lineage>
        <taxon>Archaea</taxon>
        <taxon>Methanobacteriati</taxon>
        <taxon>Methanobacteriota</taxon>
        <taxon>Stenosarchaea group</taxon>
        <taxon>Methanomicrobia</taxon>
        <taxon>Methanosarcinales</taxon>
        <taxon>Methanosarcinaceae</taxon>
        <taxon>Methanolobus</taxon>
    </lineage>
</organism>
<dbReference type="PANTHER" id="PTHR39964">
    <property type="entry name" value="UPF0292 PROTEIN TK1411"/>
    <property type="match status" value="1"/>
</dbReference>
<feature type="domain" description="Toprim" evidence="2">
    <location>
        <begin position="40"/>
        <end position="121"/>
    </location>
</feature>
<reference evidence="3 4" key="1">
    <citation type="submission" date="2016-10" db="EMBL/GenBank/DDBJ databases">
        <authorList>
            <person name="Varghese N."/>
            <person name="Submissions S."/>
        </authorList>
    </citation>
    <scope>NUCLEOTIDE SEQUENCE [LARGE SCALE GENOMIC DNA]</scope>
    <source>
        <strain evidence="3 4">PL 12/M</strain>
    </source>
</reference>
<dbReference type="PROSITE" id="PS50880">
    <property type="entry name" value="TOPRIM"/>
    <property type="match status" value="1"/>
</dbReference>
<dbReference type="SMART" id="SM00493">
    <property type="entry name" value="TOPRIM"/>
    <property type="match status" value="1"/>
</dbReference>
<evidence type="ECO:0000259" key="2">
    <source>
        <dbReference type="PROSITE" id="PS50880"/>
    </source>
</evidence>
<name>A0A7Z7AV29_9EURY</name>
<evidence type="ECO:0000256" key="1">
    <source>
        <dbReference type="HAMAP-Rule" id="MF_01095"/>
    </source>
</evidence>
<keyword evidence="3" id="KW-0255">Endonuclease</keyword>